<dbReference type="STRING" id="880072.Desac_0341"/>
<dbReference type="InterPro" id="IPR025737">
    <property type="entry name" value="FApF"/>
</dbReference>
<feature type="compositionally biased region" description="Basic and acidic residues" evidence="1">
    <location>
        <begin position="37"/>
        <end position="55"/>
    </location>
</feature>
<accession>F2NEP2</accession>
<feature type="compositionally biased region" description="Basic and acidic residues" evidence="1">
    <location>
        <begin position="64"/>
        <end position="73"/>
    </location>
</feature>
<dbReference type="OrthoDB" id="5396016at2"/>
<evidence type="ECO:0000313" key="3">
    <source>
        <dbReference type="Proteomes" id="UP000000483"/>
    </source>
</evidence>
<dbReference type="Proteomes" id="UP000000483">
    <property type="component" value="Chromosome"/>
</dbReference>
<keyword evidence="3" id="KW-1185">Reference proteome</keyword>
<dbReference type="AlphaFoldDB" id="F2NEP2"/>
<protein>
    <recommendedName>
        <fullName evidence="4">Transporter</fullName>
    </recommendedName>
</protein>
<evidence type="ECO:0000256" key="1">
    <source>
        <dbReference type="SAM" id="MobiDB-lite"/>
    </source>
</evidence>
<dbReference type="EMBL" id="CP002629">
    <property type="protein sequence ID" value="AEB08232.1"/>
    <property type="molecule type" value="Genomic_DNA"/>
</dbReference>
<gene>
    <name evidence="2" type="ordered locus">Desac_0341</name>
</gene>
<dbReference type="PROSITE" id="PS51257">
    <property type="entry name" value="PROKAR_LIPOPROTEIN"/>
    <property type="match status" value="1"/>
</dbReference>
<organism evidence="2 3">
    <name type="scientific">Desulfobacca acetoxidans (strain ATCC 700848 / DSM 11109 / ASRB2)</name>
    <dbReference type="NCBI Taxonomy" id="880072"/>
    <lineage>
        <taxon>Bacteria</taxon>
        <taxon>Pseudomonadati</taxon>
        <taxon>Thermodesulfobacteriota</taxon>
        <taxon>Desulfobaccia</taxon>
        <taxon>Desulfobaccales</taxon>
        <taxon>Desulfobaccaceae</taxon>
        <taxon>Desulfobacca</taxon>
    </lineage>
</organism>
<sequence length="354" mass="38605">MLFGRTWLIWFSLICACWLNVGGVIPAGATEDEVRIASESARAEGETRSGGRGEGFEPEGGAAAKEEGSKEEAAGDECPATFGPIITDTAVPIEKGKFAVQPTFGLSFITDSLTQSWRRVSAGGDFSSFAMDWKFTYGLWNNLEAFVVIPYAHKWASSVNEPGPSGERDADFGGIGDINLTFKYCLLEETHTRPTLTALFAMDFPTGHFKRLNPRFLGTDEIGGGTCAFTTGLNLSKYIKPLIVYGNLWYTMRTDYTTDDGRQNPRDFVTLNLAAEYPITEKWVALMELTSYWDSGRLIGHKANTPPGALLSVMPGIEYMATEKFSLALGLNIDAVGKNADAAITPLLSMVYAF</sequence>
<dbReference type="Pfam" id="PF13557">
    <property type="entry name" value="Phenol_MetA_deg"/>
    <property type="match status" value="1"/>
</dbReference>
<feature type="region of interest" description="Disordered" evidence="1">
    <location>
        <begin position="37"/>
        <end position="79"/>
    </location>
</feature>
<dbReference type="eggNOG" id="COG4313">
    <property type="taxonomic scope" value="Bacteria"/>
</dbReference>
<dbReference type="RefSeq" id="WP_013705345.1">
    <property type="nucleotide sequence ID" value="NC_015388.1"/>
</dbReference>
<reference evidence="3" key="2">
    <citation type="submission" date="2011-03" db="EMBL/GenBank/DDBJ databases">
        <title>The complete genome of Desulfobacca acetoxidans DSM 11109.</title>
        <authorList>
            <consortium name="US DOE Joint Genome Institute (JGI-PGF)"/>
            <person name="Lucas S."/>
            <person name="Copeland A."/>
            <person name="Lapidus A."/>
            <person name="Bruce D."/>
            <person name="Goodwin L."/>
            <person name="Pitluck S."/>
            <person name="Peters L."/>
            <person name="Kyrpides N."/>
            <person name="Mavromatis K."/>
            <person name="Ivanova N."/>
            <person name="Ovchinnikova G."/>
            <person name="Teshima H."/>
            <person name="Detter J.C."/>
            <person name="Han C."/>
            <person name="Land M."/>
            <person name="Hauser L."/>
            <person name="Markowitz V."/>
            <person name="Cheng J.-F."/>
            <person name="Hugenholtz P."/>
            <person name="Woyke T."/>
            <person name="Wu D."/>
            <person name="Spring S."/>
            <person name="Schueler E."/>
            <person name="Brambilla E."/>
            <person name="Klenk H.-P."/>
            <person name="Eisen J.A."/>
        </authorList>
    </citation>
    <scope>NUCLEOTIDE SEQUENCE [LARGE SCALE GENOMIC DNA]</scope>
    <source>
        <strain evidence="3">ATCC 700848 / DSM 11109 / ASRB2</strain>
    </source>
</reference>
<reference evidence="2 3" key="1">
    <citation type="journal article" date="2011" name="Stand. Genomic Sci.">
        <title>Complete genome sequence of the acetate-degrading sulfate reducer Desulfobacca acetoxidans type strain (ASRB2).</title>
        <authorList>
            <person name="Goker M."/>
            <person name="Teshima H."/>
            <person name="Lapidus A."/>
            <person name="Nolan M."/>
            <person name="Lucas S."/>
            <person name="Hammon N."/>
            <person name="Deshpande S."/>
            <person name="Cheng J.F."/>
            <person name="Tapia R."/>
            <person name="Han C."/>
            <person name="Goodwin L."/>
            <person name="Pitluck S."/>
            <person name="Huntemann M."/>
            <person name="Liolios K."/>
            <person name="Ivanova N."/>
            <person name="Pagani I."/>
            <person name="Mavromatis K."/>
            <person name="Ovchinikova G."/>
            <person name="Pati A."/>
            <person name="Chen A."/>
            <person name="Palaniappan K."/>
            <person name="Land M."/>
            <person name="Hauser L."/>
            <person name="Brambilla E.M."/>
            <person name="Rohde M."/>
            <person name="Spring S."/>
            <person name="Detter J.C."/>
            <person name="Woyke T."/>
            <person name="Bristow J."/>
            <person name="Eisen J.A."/>
            <person name="Markowitz V."/>
            <person name="Hugenholtz P."/>
            <person name="Kyrpides N.C."/>
            <person name="Klenk H.P."/>
        </authorList>
    </citation>
    <scope>NUCLEOTIDE SEQUENCE [LARGE SCALE GENOMIC DNA]</scope>
    <source>
        <strain evidence="3">ATCC 700848 / DSM 11109 / ASRB2</strain>
    </source>
</reference>
<proteinExistence type="predicted"/>
<evidence type="ECO:0008006" key="4">
    <source>
        <dbReference type="Google" id="ProtNLM"/>
    </source>
</evidence>
<evidence type="ECO:0000313" key="2">
    <source>
        <dbReference type="EMBL" id="AEB08232.1"/>
    </source>
</evidence>
<dbReference type="HOGENOM" id="CLU_803456_0_0_7"/>
<name>F2NEP2_DESAR</name>
<dbReference type="KEGG" id="dao:Desac_0341"/>